<keyword evidence="2" id="KW-1185">Reference proteome</keyword>
<organism evidence="1 2">
    <name type="scientific">Marvinbryantia formatexigens DSM 14469</name>
    <dbReference type="NCBI Taxonomy" id="478749"/>
    <lineage>
        <taxon>Bacteria</taxon>
        <taxon>Bacillati</taxon>
        <taxon>Bacillota</taxon>
        <taxon>Clostridia</taxon>
        <taxon>Lachnospirales</taxon>
        <taxon>Lachnospiraceae</taxon>
        <taxon>Marvinbryantia</taxon>
    </lineage>
</organism>
<name>C6LFZ8_9FIRM</name>
<dbReference type="Proteomes" id="UP000005561">
    <property type="component" value="Unassembled WGS sequence"/>
</dbReference>
<dbReference type="STRING" id="168384.SAMN05660368_04274"/>
<reference evidence="1" key="1">
    <citation type="submission" date="2009-07" db="EMBL/GenBank/DDBJ databases">
        <authorList>
            <person name="Weinstock G."/>
            <person name="Sodergren E."/>
            <person name="Clifton S."/>
            <person name="Fulton L."/>
            <person name="Fulton B."/>
            <person name="Courtney L."/>
            <person name="Fronick C."/>
            <person name="Harrison M."/>
            <person name="Strong C."/>
            <person name="Farmer C."/>
            <person name="Delahaunty K."/>
            <person name="Markovic C."/>
            <person name="Hall O."/>
            <person name="Minx P."/>
            <person name="Tomlinson C."/>
            <person name="Mitreva M."/>
            <person name="Nelson J."/>
            <person name="Hou S."/>
            <person name="Wollam A."/>
            <person name="Pepin K.H."/>
            <person name="Johnson M."/>
            <person name="Bhonagiri V."/>
            <person name="Nash W.E."/>
            <person name="Warren W."/>
            <person name="Chinwalla A."/>
            <person name="Mardis E.R."/>
            <person name="Wilson R.K."/>
        </authorList>
    </citation>
    <scope>NUCLEOTIDE SEQUENCE [LARGE SCALE GENOMIC DNA]</scope>
    <source>
        <strain evidence="1">DSM 14469</strain>
    </source>
</reference>
<dbReference type="EMBL" id="ACCL02000011">
    <property type="protein sequence ID" value="EET60362.1"/>
    <property type="molecule type" value="Genomic_DNA"/>
</dbReference>
<sequence>MVTRQIVQKQEDDTEIVLDFGAEAKNVVEDTEHQFVTAAEKQALQTNSESVQAVMDRIGAADDTGGSETAGTVMGKLNKLISDLVSHMTAWTATRAGYIDTIKTDVAAVKTDVAEAKNGTDEIKTSTDRIGAADDTGGSETAGTVMGKLNKLISDLVSHMTAWTATRAGYIDTIKTDAEAAKSSTAVNNTGSATGTLSQKLTHVIELLTSGDVGNRLDELVAKGAVKSVQRGIATTINQMNNQGNTDYYTTVNIGTINPEKSIVLLESAYFQSAILLEVGSSSIKIGTDTEGTAVSWQVIEFY</sequence>
<evidence type="ECO:0000313" key="1">
    <source>
        <dbReference type="EMBL" id="EET60362.1"/>
    </source>
</evidence>
<proteinExistence type="predicted"/>
<protein>
    <submittedName>
        <fullName evidence="1">Uncharacterized protein</fullName>
    </submittedName>
</protein>
<accession>C6LFZ8</accession>
<dbReference type="RefSeq" id="WP_006862342.1">
    <property type="nucleotide sequence ID" value="NZ_ACCL02000011.1"/>
</dbReference>
<gene>
    <name evidence="1" type="ORF">BRYFOR_07558</name>
</gene>
<comment type="caution">
    <text evidence="1">The sequence shown here is derived from an EMBL/GenBank/DDBJ whole genome shotgun (WGS) entry which is preliminary data.</text>
</comment>
<dbReference type="AlphaFoldDB" id="C6LFZ8"/>
<dbReference type="eggNOG" id="ENOG502ZT2Z">
    <property type="taxonomic scope" value="Bacteria"/>
</dbReference>
<evidence type="ECO:0000313" key="2">
    <source>
        <dbReference type="Proteomes" id="UP000005561"/>
    </source>
</evidence>